<name>A0AA39JI19_9AGAR</name>
<organism evidence="1 2">
    <name type="scientific">Armillaria borealis</name>
    <dbReference type="NCBI Taxonomy" id="47425"/>
    <lineage>
        <taxon>Eukaryota</taxon>
        <taxon>Fungi</taxon>
        <taxon>Dikarya</taxon>
        <taxon>Basidiomycota</taxon>
        <taxon>Agaricomycotina</taxon>
        <taxon>Agaricomycetes</taxon>
        <taxon>Agaricomycetidae</taxon>
        <taxon>Agaricales</taxon>
        <taxon>Marasmiineae</taxon>
        <taxon>Physalacriaceae</taxon>
        <taxon>Armillaria</taxon>
    </lineage>
</organism>
<keyword evidence="2" id="KW-1185">Reference proteome</keyword>
<dbReference type="AlphaFoldDB" id="A0AA39JI19"/>
<sequence>MISDLQWPTWKLAGTTVHSSTVLSIDETQAQAFDDEFCTAGTELPTVTTLMVSTYYDFMVPLCPNGEHVVTYGWVWLHSNRGVAFREHSFGLIGAAGGAKMLQHFEMNKWWTIDLLKGSYSYSEPVQETENTLTSGYVFPGCQFQSSEMHTWALAGTKFSEWCKSKWRCAIADMVFGTSLNLDVMGYRNSHS</sequence>
<evidence type="ECO:0000313" key="2">
    <source>
        <dbReference type="Proteomes" id="UP001175226"/>
    </source>
</evidence>
<reference evidence="1" key="1">
    <citation type="submission" date="2023-06" db="EMBL/GenBank/DDBJ databases">
        <authorList>
            <consortium name="Lawrence Berkeley National Laboratory"/>
            <person name="Ahrendt S."/>
            <person name="Sahu N."/>
            <person name="Indic B."/>
            <person name="Wong-Bajracharya J."/>
            <person name="Merenyi Z."/>
            <person name="Ke H.-M."/>
            <person name="Monk M."/>
            <person name="Kocsube S."/>
            <person name="Drula E."/>
            <person name="Lipzen A."/>
            <person name="Balint B."/>
            <person name="Henrissat B."/>
            <person name="Andreopoulos B."/>
            <person name="Martin F.M."/>
            <person name="Harder C.B."/>
            <person name="Rigling D."/>
            <person name="Ford K.L."/>
            <person name="Foster G.D."/>
            <person name="Pangilinan J."/>
            <person name="Papanicolaou A."/>
            <person name="Barry K."/>
            <person name="LaButti K."/>
            <person name="Viragh M."/>
            <person name="Koriabine M."/>
            <person name="Yan M."/>
            <person name="Riley R."/>
            <person name="Champramary S."/>
            <person name="Plett K.L."/>
            <person name="Tsai I.J."/>
            <person name="Slot J."/>
            <person name="Sipos G."/>
            <person name="Plett J."/>
            <person name="Nagy L.G."/>
            <person name="Grigoriev I.V."/>
        </authorList>
    </citation>
    <scope>NUCLEOTIDE SEQUENCE</scope>
    <source>
        <strain evidence="1">FPL87.14</strain>
    </source>
</reference>
<dbReference type="Proteomes" id="UP001175226">
    <property type="component" value="Unassembled WGS sequence"/>
</dbReference>
<comment type="caution">
    <text evidence="1">The sequence shown here is derived from an EMBL/GenBank/DDBJ whole genome shotgun (WGS) entry which is preliminary data.</text>
</comment>
<protein>
    <submittedName>
        <fullName evidence="1">Uncharacterized protein</fullName>
    </submittedName>
</protein>
<accession>A0AA39JI19</accession>
<proteinExistence type="predicted"/>
<dbReference type="EMBL" id="JAUEPT010000025">
    <property type="protein sequence ID" value="KAK0442557.1"/>
    <property type="molecule type" value="Genomic_DNA"/>
</dbReference>
<evidence type="ECO:0000313" key="1">
    <source>
        <dbReference type="EMBL" id="KAK0442557.1"/>
    </source>
</evidence>
<gene>
    <name evidence="1" type="ORF">EV421DRAFT_1736073</name>
</gene>